<keyword evidence="1" id="KW-0472">Membrane</keyword>
<proteinExistence type="predicted"/>
<sequence length="171" mass="18575">MDVSCEIRAVLLVLLICSSIRADYVAHSDGTEKSSQTIAFTTLIVFGVVFAVQVIVFMLFACKAWDAVYGSRSVRADPVMQGENDFPFLPSYDMAMSSPPVRQQSVQSVAGNASIDNGVIVDMTRLSVDQVTHNRHDSIDSIGSNEHTLSRNDSIDNGVVMEIGRLSVNTS</sequence>
<evidence type="ECO:0000313" key="4">
    <source>
        <dbReference type="Proteomes" id="UP001159427"/>
    </source>
</evidence>
<keyword evidence="2" id="KW-0732">Signal</keyword>
<feature type="chain" id="PRO_5045358022" evidence="2">
    <location>
        <begin position="23"/>
        <end position="171"/>
    </location>
</feature>
<reference evidence="3 4" key="1">
    <citation type="submission" date="2022-05" db="EMBL/GenBank/DDBJ databases">
        <authorList>
            <consortium name="Genoscope - CEA"/>
            <person name="William W."/>
        </authorList>
    </citation>
    <scope>NUCLEOTIDE SEQUENCE [LARGE SCALE GENOMIC DNA]</scope>
</reference>
<name>A0ABN8SWA4_9CNID</name>
<keyword evidence="1" id="KW-1133">Transmembrane helix</keyword>
<dbReference type="Proteomes" id="UP001159427">
    <property type="component" value="Unassembled WGS sequence"/>
</dbReference>
<dbReference type="EMBL" id="CALNXI010004434">
    <property type="protein sequence ID" value="CAH3195807.1"/>
    <property type="molecule type" value="Genomic_DNA"/>
</dbReference>
<protein>
    <submittedName>
        <fullName evidence="3">Uncharacterized protein</fullName>
    </submittedName>
</protein>
<keyword evidence="4" id="KW-1185">Reference proteome</keyword>
<keyword evidence="1" id="KW-0812">Transmembrane</keyword>
<feature type="signal peptide" evidence="2">
    <location>
        <begin position="1"/>
        <end position="22"/>
    </location>
</feature>
<evidence type="ECO:0000256" key="2">
    <source>
        <dbReference type="SAM" id="SignalP"/>
    </source>
</evidence>
<evidence type="ECO:0000256" key="1">
    <source>
        <dbReference type="SAM" id="Phobius"/>
    </source>
</evidence>
<feature type="transmembrane region" description="Helical" evidence="1">
    <location>
        <begin position="38"/>
        <end position="62"/>
    </location>
</feature>
<gene>
    <name evidence="3" type="ORF">PEVE_00031152</name>
</gene>
<organism evidence="3 4">
    <name type="scientific">Porites evermanni</name>
    <dbReference type="NCBI Taxonomy" id="104178"/>
    <lineage>
        <taxon>Eukaryota</taxon>
        <taxon>Metazoa</taxon>
        <taxon>Cnidaria</taxon>
        <taxon>Anthozoa</taxon>
        <taxon>Hexacorallia</taxon>
        <taxon>Scleractinia</taxon>
        <taxon>Fungiina</taxon>
        <taxon>Poritidae</taxon>
        <taxon>Porites</taxon>
    </lineage>
</organism>
<evidence type="ECO:0000313" key="3">
    <source>
        <dbReference type="EMBL" id="CAH3195807.1"/>
    </source>
</evidence>
<accession>A0ABN8SWA4</accession>
<comment type="caution">
    <text evidence="3">The sequence shown here is derived from an EMBL/GenBank/DDBJ whole genome shotgun (WGS) entry which is preliminary data.</text>
</comment>